<keyword evidence="1" id="KW-0812">Transmembrane</keyword>
<reference evidence="2" key="1">
    <citation type="submission" date="2013-07" db="EMBL/GenBank/DDBJ databases">
        <title>The comparative mitochondrial genomes from Braconidae subfamilies and the phylogeny of the Hymenoptera.</title>
        <authorList>
            <person name="Li Q."/>
            <person name="Wei S.J."/>
            <person name="Chen X.X."/>
        </authorList>
    </citation>
    <scope>NUCLEOTIDE SEQUENCE</scope>
</reference>
<dbReference type="AlphaFoldDB" id="A0A0A6ZLL5"/>
<proteinExistence type="predicted"/>
<dbReference type="EMBL" id="KF418765">
    <property type="protein sequence ID" value="AHA52442.1"/>
    <property type="molecule type" value="Genomic_DNA"/>
</dbReference>
<protein>
    <submittedName>
        <fullName evidence="2">ATP synthase F0 subunit 8</fullName>
    </submittedName>
</protein>
<sequence length="59" mass="7511">MNFYFIMPQMSPMDWFLLMVFFLFIYYLFLVIIYFLKKNYLNVVNNKINLENSFKLKWY</sequence>
<organism evidence="2">
    <name type="scientific">Histeromerus sp. QL-2013</name>
    <dbReference type="NCBI Taxonomy" id="1421637"/>
    <lineage>
        <taxon>Eukaryota</taxon>
        <taxon>Metazoa</taxon>
        <taxon>Ecdysozoa</taxon>
        <taxon>Arthropoda</taxon>
        <taxon>Hexapoda</taxon>
        <taxon>Insecta</taxon>
        <taxon>Pterygota</taxon>
        <taxon>Neoptera</taxon>
        <taxon>Endopterygota</taxon>
        <taxon>Hymenoptera</taxon>
        <taxon>Apocrita</taxon>
        <taxon>Ichneumonoidea</taxon>
        <taxon>Braconidae</taxon>
        <taxon>Doryctinae</taxon>
        <taxon>Histeromerus</taxon>
    </lineage>
</organism>
<keyword evidence="2" id="KW-0496">Mitochondrion</keyword>
<gene>
    <name evidence="2" type="primary">ATP8</name>
</gene>
<keyword evidence="1" id="KW-0472">Membrane</keyword>
<geneLocation type="mitochondrion" evidence="2"/>
<evidence type="ECO:0000256" key="1">
    <source>
        <dbReference type="SAM" id="Phobius"/>
    </source>
</evidence>
<keyword evidence="1" id="KW-1133">Transmembrane helix</keyword>
<accession>A0A0A6ZLL5</accession>
<feature type="transmembrane region" description="Helical" evidence="1">
    <location>
        <begin position="15"/>
        <end position="36"/>
    </location>
</feature>
<evidence type="ECO:0000313" key="2">
    <source>
        <dbReference type="EMBL" id="AHA52442.1"/>
    </source>
</evidence>
<name>A0A0A6ZLL5_9HYME</name>